<reference evidence="1" key="1">
    <citation type="journal article" date="2012" name="Nature">
        <title>The oyster genome reveals stress adaptation and complexity of shell formation.</title>
        <authorList>
            <person name="Zhang G."/>
            <person name="Fang X."/>
            <person name="Guo X."/>
            <person name="Li L."/>
            <person name="Luo R."/>
            <person name="Xu F."/>
            <person name="Yang P."/>
            <person name="Zhang L."/>
            <person name="Wang X."/>
            <person name="Qi H."/>
            <person name="Xiong Z."/>
            <person name="Que H."/>
            <person name="Xie Y."/>
            <person name="Holland P.W."/>
            <person name="Paps J."/>
            <person name="Zhu Y."/>
            <person name="Wu F."/>
            <person name="Chen Y."/>
            <person name="Wang J."/>
            <person name="Peng C."/>
            <person name="Meng J."/>
            <person name="Yang L."/>
            <person name="Liu J."/>
            <person name="Wen B."/>
            <person name="Zhang N."/>
            <person name="Huang Z."/>
            <person name="Zhu Q."/>
            <person name="Feng Y."/>
            <person name="Mount A."/>
            <person name="Hedgecock D."/>
            <person name="Xu Z."/>
            <person name="Liu Y."/>
            <person name="Domazet-Loso T."/>
            <person name="Du Y."/>
            <person name="Sun X."/>
            <person name="Zhang S."/>
            <person name="Liu B."/>
            <person name="Cheng P."/>
            <person name="Jiang X."/>
            <person name="Li J."/>
            <person name="Fan D."/>
            <person name="Wang W."/>
            <person name="Fu W."/>
            <person name="Wang T."/>
            <person name="Wang B."/>
            <person name="Zhang J."/>
            <person name="Peng Z."/>
            <person name="Li Y."/>
            <person name="Li N."/>
            <person name="Wang J."/>
            <person name="Chen M."/>
            <person name="He Y."/>
            <person name="Tan F."/>
            <person name="Song X."/>
            <person name="Zheng Q."/>
            <person name="Huang R."/>
            <person name="Yang H."/>
            <person name="Du X."/>
            <person name="Chen L."/>
            <person name="Yang M."/>
            <person name="Gaffney P.M."/>
            <person name="Wang S."/>
            <person name="Luo L."/>
            <person name="She Z."/>
            <person name="Ming Y."/>
            <person name="Huang W."/>
            <person name="Zhang S."/>
            <person name="Huang B."/>
            <person name="Zhang Y."/>
            <person name="Qu T."/>
            <person name="Ni P."/>
            <person name="Miao G."/>
            <person name="Wang J."/>
            <person name="Wang Q."/>
            <person name="Steinberg C.E."/>
            <person name="Wang H."/>
            <person name="Li N."/>
            <person name="Qian L."/>
            <person name="Zhang G."/>
            <person name="Li Y."/>
            <person name="Yang H."/>
            <person name="Liu X."/>
            <person name="Wang J."/>
            <person name="Yin Y."/>
            <person name="Wang J."/>
        </authorList>
    </citation>
    <scope>NUCLEOTIDE SEQUENCE [LARGE SCALE GENOMIC DNA]</scope>
    <source>
        <strain evidence="1">05x7-T-G4-1.051#20</strain>
    </source>
</reference>
<sequence length="64" mass="7028">MFLVILSKKICISKTIGGIRLRTSLTSTLGKYVYCKNKVGVISGFVLSPSEQNDGQDKTRSMES</sequence>
<organism evidence="1">
    <name type="scientific">Magallana gigas</name>
    <name type="common">Pacific oyster</name>
    <name type="synonym">Crassostrea gigas</name>
    <dbReference type="NCBI Taxonomy" id="29159"/>
    <lineage>
        <taxon>Eukaryota</taxon>
        <taxon>Metazoa</taxon>
        <taxon>Spiralia</taxon>
        <taxon>Lophotrochozoa</taxon>
        <taxon>Mollusca</taxon>
        <taxon>Bivalvia</taxon>
        <taxon>Autobranchia</taxon>
        <taxon>Pteriomorphia</taxon>
        <taxon>Ostreida</taxon>
        <taxon>Ostreoidea</taxon>
        <taxon>Ostreidae</taxon>
        <taxon>Magallana</taxon>
    </lineage>
</organism>
<protein>
    <submittedName>
        <fullName evidence="1">Uncharacterized protein</fullName>
    </submittedName>
</protein>
<proteinExistence type="predicted"/>
<dbReference type="AlphaFoldDB" id="K1QIG0"/>
<evidence type="ECO:0000313" key="1">
    <source>
        <dbReference type="EMBL" id="EKC21441.1"/>
    </source>
</evidence>
<accession>K1QIG0</accession>
<dbReference type="InParanoid" id="K1QIG0"/>
<dbReference type="EMBL" id="JH817266">
    <property type="protein sequence ID" value="EKC21441.1"/>
    <property type="molecule type" value="Genomic_DNA"/>
</dbReference>
<gene>
    <name evidence="1" type="ORF">CGI_10003885</name>
</gene>
<name>K1QIG0_MAGGI</name>
<dbReference type="HOGENOM" id="CLU_2869764_0_0_1"/>